<organism evidence="1">
    <name type="scientific">Siphoviridae sp. ct89S11</name>
    <dbReference type="NCBI Taxonomy" id="2825357"/>
    <lineage>
        <taxon>Viruses</taxon>
        <taxon>Duplodnaviria</taxon>
        <taxon>Heunggongvirae</taxon>
        <taxon>Uroviricota</taxon>
        <taxon>Caudoviricetes</taxon>
    </lineage>
</organism>
<name>A0A8S5URA6_9CAUD</name>
<sequence>MLLAGARLRGFTGLCGRPSMAPCRLRRSWCPLMMTGRI</sequence>
<evidence type="ECO:0000313" key="1">
    <source>
        <dbReference type="EMBL" id="DAF96940.1"/>
    </source>
</evidence>
<proteinExistence type="predicted"/>
<dbReference type="EMBL" id="BK016123">
    <property type="protein sequence ID" value="DAF96940.1"/>
    <property type="molecule type" value="Genomic_DNA"/>
</dbReference>
<protein>
    <submittedName>
        <fullName evidence="1">Uncharacterized protein</fullName>
    </submittedName>
</protein>
<reference evidence="1" key="1">
    <citation type="journal article" date="2021" name="Proc. Natl. Acad. Sci. U.S.A.">
        <title>A Catalog of Tens of Thousands of Viruses from Human Metagenomes Reveals Hidden Associations with Chronic Diseases.</title>
        <authorList>
            <person name="Tisza M.J."/>
            <person name="Buck C.B."/>
        </authorList>
    </citation>
    <scope>NUCLEOTIDE SEQUENCE</scope>
    <source>
        <strain evidence="1">Ct89S11</strain>
    </source>
</reference>
<accession>A0A8S5URA6</accession>